<protein>
    <submittedName>
        <fullName evidence="4">DUF4476 domain-containing protein</fullName>
    </submittedName>
</protein>
<dbReference type="RefSeq" id="WP_119051698.1">
    <property type="nucleotide sequence ID" value="NZ_CP032157.1"/>
</dbReference>
<dbReference type="KEGG" id="pseg:D3H65_18305"/>
<dbReference type="Proteomes" id="UP000263900">
    <property type="component" value="Chromosome"/>
</dbReference>
<organism evidence="4 5">
    <name type="scientific">Paraflavitalea soli</name>
    <dbReference type="NCBI Taxonomy" id="2315862"/>
    <lineage>
        <taxon>Bacteria</taxon>
        <taxon>Pseudomonadati</taxon>
        <taxon>Bacteroidota</taxon>
        <taxon>Chitinophagia</taxon>
        <taxon>Chitinophagales</taxon>
        <taxon>Chitinophagaceae</taxon>
        <taxon>Paraflavitalea</taxon>
    </lineage>
</organism>
<evidence type="ECO:0000256" key="1">
    <source>
        <dbReference type="SAM" id="MobiDB-lite"/>
    </source>
</evidence>
<dbReference type="InterPro" id="IPR028011">
    <property type="entry name" value="DUF4476"/>
</dbReference>
<gene>
    <name evidence="4" type="ORF">D3H65_18305</name>
</gene>
<sequence length="259" mass="29927">MKKIFTLALLVITYTTFAHPNDGKVSVTNLSSNRIIVEVDGKQVSNRANDGDDFLLIPAVSAGFHAIKVYAAPIKSSVSYGIKKQTLIFQKNMNVRPQYHIDIVINRFGRVLFDELSMKDPNYVNTDNYDQNNDRDRYPGRNPDRPDRNPGRDPYPDNDNRYGRPMSDQSFAALKATLTNERFDNSRVTIAKQVIDQNYFTADQVKQLLQMYSFDNYKLDLAKYAYKNTVNKQDYFILYEVFSFSSSKDDLANFIRQFK</sequence>
<dbReference type="Pfam" id="PF14771">
    <property type="entry name" value="DUF4476"/>
    <property type="match status" value="1"/>
</dbReference>
<feature type="chain" id="PRO_5017640549" evidence="2">
    <location>
        <begin position="19"/>
        <end position="259"/>
    </location>
</feature>
<dbReference type="EMBL" id="CP032157">
    <property type="protein sequence ID" value="AXY75817.1"/>
    <property type="molecule type" value="Genomic_DNA"/>
</dbReference>
<dbReference type="OrthoDB" id="1033069at2"/>
<name>A0A3B7MPT8_9BACT</name>
<keyword evidence="2" id="KW-0732">Signal</keyword>
<evidence type="ECO:0000313" key="4">
    <source>
        <dbReference type="EMBL" id="AXY75817.1"/>
    </source>
</evidence>
<keyword evidence="5" id="KW-1185">Reference proteome</keyword>
<reference evidence="4 5" key="1">
    <citation type="submission" date="2018-09" db="EMBL/GenBank/DDBJ databases">
        <title>Genome sequencing of strain 6GH32-13.</title>
        <authorList>
            <person name="Weon H.-Y."/>
            <person name="Heo J."/>
            <person name="Kwon S.-W."/>
        </authorList>
    </citation>
    <scope>NUCLEOTIDE SEQUENCE [LARGE SCALE GENOMIC DNA]</scope>
    <source>
        <strain evidence="4 5">5GH32-13</strain>
    </source>
</reference>
<feature type="signal peptide" evidence="2">
    <location>
        <begin position="1"/>
        <end position="18"/>
    </location>
</feature>
<dbReference type="AlphaFoldDB" id="A0A3B7MPT8"/>
<feature type="domain" description="DUF4476" evidence="3">
    <location>
        <begin position="165"/>
        <end position="255"/>
    </location>
</feature>
<evidence type="ECO:0000259" key="3">
    <source>
        <dbReference type="Pfam" id="PF14771"/>
    </source>
</evidence>
<evidence type="ECO:0000313" key="5">
    <source>
        <dbReference type="Proteomes" id="UP000263900"/>
    </source>
</evidence>
<evidence type="ECO:0000256" key="2">
    <source>
        <dbReference type="SAM" id="SignalP"/>
    </source>
</evidence>
<proteinExistence type="predicted"/>
<feature type="compositionally biased region" description="Basic and acidic residues" evidence="1">
    <location>
        <begin position="132"/>
        <end position="162"/>
    </location>
</feature>
<accession>A0A3B7MPT8</accession>
<feature type="region of interest" description="Disordered" evidence="1">
    <location>
        <begin position="123"/>
        <end position="166"/>
    </location>
</feature>